<dbReference type="KEGG" id="fmr:Fuma_01260"/>
<dbReference type="EMBL" id="CP017641">
    <property type="protein sequence ID" value="APZ91669.1"/>
    <property type="molecule type" value="Genomic_DNA"/>
</dbReference>
<dbReference type="STRING" id="1891926.Fuma_01260"/>
<keyword evidence="4" id="KW-0645">Protease</keyword>
<dbReference type="Proteomes" id="UP000187735">
    <property type="component" value="Chromosome"/>
</dbReference>
<keyword evidence="5" id="KW-1185">Reference proteome</keyword>
<proteinExistence type="inferred from homology"/>
<evidence type="ECO:0000259" key="3">
    <source>
        <dbReference type="Pfam" id="PF05193"/>
    </source>
</evidence>
<dbReference type="InterPro" id="IPR011765">
    <property type="entry name" value="Pept_M16_N"/>
</dbReference>
<dbReference type="Pfam" id="PF05193">
    <property type="entry name" value="Peptidase_M16_C"/>
    <property type="match status" value="1"/>
</dbReference>
<dbReference type="EC" id="3.4.24.55" evidence="4"/>
<feature type="domain" description="Peptidase M16 C-terminal" evidence="3">
    <location>
        <begin position="166"/>
        <end position="338"/>
    </location>
</feature>
<sequence>MQFHQHVLPNGLQIVAEMNSSVHSVAAGFFVRTGSRDETEDVSGVSHFLEHMAFKGNGKFAADDVNRIFDEVGANYNASTGEEVTMYYAAVLPEYLDTTMELLSVLMQPSLSQSDFDMEKNVILEEIGMYDDHPSFTAYDNIMAAHFSGHPLGQSILGTNESITALSAEQMRVYHADRYKAGNITLAVAGNTDFDSLLALIEKHCGSLPAGACDRPLPEVKPVDCIKLVHRESSVQQHIMQMGIAPKGSETLRFAAELLAVVVGDDSSSRLFWDLVDPGYVESADLGYNDYDGAGTWMTYLSCMPDDVEKNIARMHKVFDDVNQGGITAEELEQAKNKVASRVVLRGERPMGRLSSLGGNWVYRKEYNSIADDLAIVRGLSLKDVAELLEKYPLKFNTTVGVGPREKLEL</sequence>
<feature type="domain" description="Peptidase M16 N-terminal" evidence="2">
    <location>
        <begin position="14"/>
        <end position="159"/>
    </location>
</feature>
<dbReference type="GO" id="GO:0004222">
    <property type="term" value="F:metalloendopeptidase activity"/>
    <property type="evidence" value="ECO:0007669"/>
    <property type="project" value="UniProtKB-EC"/>
</dbReference>
<dbReference type="GO" id="GO:0046872">
    <property type="term" value="F:metal ion binding"/>
    <property type="evidence" value="ECO:0007669"/>
    <property type="project" value="InterPro"/>
</dbReference>
<dbReference type="AlphaFoldDB" id="A0A1P8WC81"/>
<dbReference type="OrthoDB" id="9811314at2"/>
<evidence type="ECO:0000256" key="1">
    <source>
        <dbReference type="ARBA" id="ARBA00007261"/>
    </source>
</evidence>
<gene>
    <name evidence="4" type="primary">ptrA_1</name>
    <name evidence="4" type="ORF">Fuma_01260</name>
</gene>
<dbReference type="GO" id="GO:0006508">
    <property type="term" value="P:proteolysis"/>
    <property type="evidence" value="ECO:0007669"/>
    <property type="project" value="UniProtKB-KW"/>
</dbReference>
<keyword evidence="4" id="KW-0378">Hydrolase</keyword>
<name>A0A1P8WC81_9PLAN</name>
<dbReference type="Pfam" id="PF00675">
    <property type="entry name" value="Peptidase_M16"/>
    <property type="match status" value="1"/>
</dbReference>
<protein>
    <submittedName>
        <fullName evidence="4">Protease 3</fullName>
        <ecNumber evidence="4">3.4.24.55</ecNumber>
    </submittedName>
</protein>
<accession>A0A1P8WC81</accession>
<dbReference type="Gene3D" id="3.30.830.10">
    <property type="entry name" value="Metalloenzyme, LuxS/M16 peptidase-like"/>
    <property type="match status" value="2"/>
</dbReference>
<reference evidence="4 5" key="1">
    <citation type="journal article" date="2016" name="Front. Microbiol.">
        <title>Fuerstia marisgermanicae gen. nov., sp. nov., an Unusual Member of the Phylum Planctomycetes from the German Wadden Sea.</title>
        <authorList>
            <person name="Kohn T."/>
            <person name="Heuer A."/>
            <person name="Jogler M."/>
            <person name="Vollmers J."/>
            <person name="Boedeker C."/>
            <person name="Bunk B."/>
            <person name="Rast P."/>
            <person name="Borchert D."/>
            <person name="Glockner I."/>
            <person name="Freese H.M."/>
            <person name="Klenk H.P."/>
            <person name="Overmann J."/>
            <person name="Kaster A.K."/>
            <person name="Rohde M."/>
            <person name="Wiegand S."/>
            <person name="Jogler C."/>
        </authorList>
    </citation>
    <scope>NUCLEOTIDE SEQUENCE [LARGE SCALE GENOMIC DNA]</scope>
    <source>
        <strain evidence="4 5">NH11</strain>
    </source>
</reference>
<dbReference type="InterPro" id="IPR007863">
    <property type="entry name" value="Peptidase_M16_C"/>
</dbReference>
<dbReference type="PANTHER" id="PTHR11851">
    <property type="entry name" value="METALLOPROTEASE"/>
    <property type="match status" value="1"/>
</dbReference>
<comment type="similarity">
    <text evidence="1">Belongs to the peptidase M16 family.</text>
</comment>
<evidence type="ECO:0000259" key="2">
    <source>
        <dbReference type="Pfam" id="PF00675"/>
    </source>
</evidence>
<dbReference type="InterPro" id="IPR011249">
    <property type="entry name" value="Metalloenz_LuxS/M16"/>
</dbReference>
<organism evidence="4 5">
    <name type="scientific">Fuerstiella marisgermanici</name>
    <dbReference type="NCBI Taxonomy" id="1891926"/>
    <lineage>
        <taxon>Bacteria</taxon>
        <taxon>Pseudomonadati</taxon>
        <taxon>Planctomycetota</taxon>
        <taxon>Planctomycetia</taxon>
        <taxon>Planctomycetales</taxon>
        <taxon>Planctomycetaceae</taxon>
        <taxon>Fuerstiella</taxon>
    </lineage>
</organism>
<dbReference type="RefSeq" id="WP_077028143.1">
    <property type="nucleotide sequence ID" value="NZ_CP017641.1"/>
</dbReference>
<dbReference type="InterPro" id="IPR050361">
    <property type="entry name" value="MPP/UQCRC_Complex"/>
</dbReference>
<evidence type="ECO:0000313" key="5">
    <source>
        <dbReference type="Proteomes" id="UP000187735"/>
    </source>
</evidence>
<dbReference type="PANTHER" id="PTHR11851:SF49">
    <property type="entry name" value="MITOCHONDRIAL-PROCESSING PEPTIDASE SUBUNIT ALPHA"/>
    <property type="match status" value="1"/>
</dbReference>
<dbReference type="SUPFAM" id="SSF63411">
    <property type="entry name" value="LuxS/MPP-like metallohydrolase"/>
    <property type="match status" value="2"/>
</dbReference>
<evidence type="ECO:0000313" key="4">
    <source>
        <dbReference type="EMBL" id="APZ91669.1"/>
    </source>
</evidence>